<evidence type="ECO:0000313" key="5">
    <source>
        <dbReference type="Proteomes" id="UP001067235"/>
    </source>
</evidence>
<keyword evidence="5" id="KW-1185">Reference proteome</keyword>
<protein>
    <submittedName>
        <fullName evidence="4">Alpha/beta hydrolase</fullName>
    </submittedName>
</protein>
<dbReference type="InterPro" id="IPR013094">
    <property type="entry name" value="AB_hydrolase_3"/>
</dbReference>
<gene>
    <name evidence="4" type="ORF">O4213_23255</name>
</gene>
<dbReference type="Gene3D" id="3.40.50.1820">
    <property type="entry name" value="alpha/beta hydrolase"/>
    <property type="match status" value="1"/>
</dbReference>
<dbReference type="Proteomes" id="UP001067235">
    <property type="component" value="Unassembled WGS sequence"/>
</dbReference>
<dbReference type="PANTHER" id="PTHR48081">
    <property type="entry name" value="AB HYDROLASE SUPERFAMILY PROTEIN C4A8.06C"/>
    <property type="match status" value="1"/>
</dbReference>
<dbReference type="EMBL" id="JAPWIE010000007">
    <property type="protein sequence ID" value="MCZ4552927.1"/>
    <property type="molecule type" value="Genomic_DNA"/>
</dbReference>
<dbReference type="InterPro" id="IPR050300">
    <property type="entry name" value="GDXG_lipolytic_enzyme"/>
</dbReference>
<proteinExistence type="inferred from homology"/>
<comment type="similarity">
    <text evidence="1">Belongs to the 'GDXG' lipolytic enzyme family.</text>
</comment>
<evidence type="ECO:0000256" key="1">
    <source>
        <dbReference type="ARBA" id="ARBA00010515"/>
    </source>
</evidence>
<dbReference type="PANTHER" id="PTHR48081:SF30">
    <property type="entry name" value="ACETYL-HYDROLASE LIPR-RELATED"/>
    <property type="match status" value="1"/>
</dbReference>
<dbReference type="InterPro" id="IPR029058">
    <property type="entry name" value="AB_hydrolase_fold"/>
</dbReference>
<organism evidence="4 5">
    <name type="scientific">Gordonia rubripertincta</name>
    <name type="common">Rhodococcus corallinus</name>
    <dbReference type="NCBI Taxonomy" id="36822"/>
    <lineage>
        <taxon>Bacteria</taxon>
        <taxon>Bacillati</taxon>
        <taxon>Actinomycetota</taxon>
        <taxon>Actinomycetes</taxon>
        <taxon>Mycobacteriales</taxon>
        <taxon>Gordoniaceae</taxon>
        <taxon>Gordonia</taxon>
    </lineage>
</organism>
<evidence type="ECO:0000259" key="3">
    <source>
        <dbReference type="Pfam" id="PF07859"/>
    </source>
</evidence>
<feature type="domain" description="Alpha/beta hydrolase fold-3" evidence="3">
    <location>
        <begin position="77"/>
        <end position="277"/>
    </location>
</feature>
<dbReference type="GO" id="GO:0016787">
    <property type="term" value="F:hydrolase activity"/>
    <property type="evidence" value="ECO:0007669"/>
    <property type="project" value="UniProtKB-KW"/>
</dbReference>
<dbReference type="RefSeq" id="WP_084835134.1">
    <property type="nucleotide sequence ID" value="NZ_JAPWIE010000007.1"/>
</dbReference>
<reference evidence="4" key="1">
    <citation type="submission" date="2022-12" db="EMBL/GenBank/DDBJ databases">
        <authorList>
            <person name="Krivoruchko A.V."/>
            <person name="Elkin A."/>
        </authorList>
    </citation>
    <scope>NUCLEOTIDE SEQUENCE</scope>
    <source>
        <strain evidence="4">IEGM 1388</strain>
    </source>
</reference>
<dbReference type="SUPFAM" id="SSF53474">
    <property type="entry name" value="alpha/beta-Hydrolases"/>
    <property type="match status" value="1"/>
</dbReference>
<evidence type="ECO:0000256" key="2">
    <source>
        <dbReference type="ARBA" id="ARBA00022801"/>
    </source>
</evidence>
<name>A0ABT4N0Z3_GORRU</name>
<dbReference type="InterPro" id="IPR002168">
    <property type="entry name" value="Lipase_GDXG_HIS_AS"/>
</dbReference>
<dbReference type="PROSITE" id="PS01173">
    <property type="entry name" value="LIPASE_GDXG_HIS"/>
    <property type="match status" value="1"/>
</dbReference>
<accession>A0ABT4N0Z3</accession>
<keyword evidence="2 4" id="KW-0378">Hydrolase</keyword>
<sequence length="311" mass="32748">MRAPRPALSIPVSEVLFKPLFRLSLNARLSPAIQRKLLDASAFAIPALPDQVIRQLTLAGRATERITVGPTHHGRAILYLHGGAYTVGSARSHRGLTTTLARAAQAEVYVLDYRLAPEHPCPAAVNDAVAAFRDLMSRGYAPESIAIAGDSAGGGLSVATARVLIDEHGITPAALGLISPWVDPAVRQSDDDTGNGATDIVVNGAWSSQAADMYLGDGDPDDPRYAPGRGDLTGLPPTLVQIGRPEILFDQVTEFAGKLRAAGVESKLSDLGRLWHVGHVAAPLMPAADAAVEELGEFLSAHLRTSEAVLT</sequence>
<comment type="caution">
    <text evidence="4">The sequence shown here is derived from an EMBL/GenBank/DDBJ whole genome shotgun (WGS) entry which is preliminary data.</text>
</comment>
<evidence type="ECO:0000313" key="4">
    <source>
        <dbReference type="EMBL" id="MCZ4552927.1"/>
    </source>
</evidence>
<dbReference type="Pfam" id="PF07859">
    <property type="entry name" value="Abhydrolase_3"/>
    <property type="match status" value="1"/>
</dbReference>